<proteinExistence type="predicted"/>
<gene>
    <name evidence="1" type="ORF">JYB87_11845</name>
</gene>
<evidence type="ECO:0000313" key="2">
    <source>
        <dbReference type="Proteomes" id="UP000662770"/>
    </source>
</evidence>
<dbReference type="Pfam" id="PF05069">
    <property type="entry name" value="Phage_tail_S"/>
    <property type="match status" value="1"/>
</dbReference>
<dbReference type="RefSeq" id="WP_207353703.1">
    <property type="nucleotide sequence ID" value="NZ_CP071503.1"/>
</dbReference>
<evidence type="ECO:0000313" key="1">
    <source>
        <dbReference type="EMBL" id="QSX32459.1"/>
    </source>
</evidence>
<dbReference type="EMBL" id="CP071503">
    <property type="protein sequence ID" value="QSX32459.1"/>
    <property type="molecule type" value="Genomic_DNA"/>
</dbReference>
<reference evidence="1 2" key="1">
    <citation type="submission" date="2021-03" db="EMBL/GenBank/DDBJ databases">
        <title>Novel species identification of genus Shewanella.</title>
        <authorList>
            <person name="Liu G."/>
            <person name="Zhang Q."/>
        </authorList>
    </citation>
    <scope>NUCLEOTIDE SEQUENCE [LARGE SCALE GENOMIC DNA]</scope>
    <source>
        <strain evidence="1 2">FJAT-51800</strain>
    </source>
</reference>
<dbReference type="Proteomes" id="UP000662770">
    <property type="component" value="Chromosome"/>
</dbReference>
<dbReference type="InterPro" id="IPR006522">
    <property type="entry name" value="Phage_virion_morphogenesis"/>
</dbReference>
<sequence>MATGTDNNSVIEVEFKAIQKTLKKIQHTPLDDFYRDVANRLKNNFLMGFKNSQAPDGTPWAPIRHREGKPLIDSGRLRRSIQAKHTGEQAEVGTNVVYARAQQEGLPSPINVKEHTRVINQAFGKKLKQPKKITVSAHKKKINIKPRPFFGLEAPQKKIIAQAFTHFMKKNTIGGQSVT</sequence>
<organism evidence="1 2">
    <name type="scientific">Shewanella avicenniae</name>
    <dbReference type="NCBI Taxonomy" id="2814294"/>
    <lineage>
        <taxon>Bacteria</taxon>
        <taxon>Pseudomonadati</taxon>
        <taxon>Pseudomonadota</taxon>
        <taxon>Gammaproteobacteria</taxon>
        <taxon>Alteromonadales</taxon>
        <taxon>Shewanellaceae</taxon>
        <taxon>Shewanella</taxon>
    </lineage>
</organism>
<accession>A0ABX7QLY7</accession>
<name>A0ABX7QLY7_9GAMM</name>
<keyword evidence="2" id="KW-1185">Reference proteome</keyword>
<protein>
    <submittedName>
        <fullName evidence="1">Phage virion morphogenesis protein</fullName>
    </submittedName>
</protein>